<evidence type="ECO:0000313" key="3">
    <source>
        <dbReference type="Proteomes" id="UP000198711"/>
    </source>
</evidence>
<dbReference type="EMBL" id="FNNO01000008">
    <property type="protein sequence ID" value="SDX05231.1"/>
    <property type="molecule type" value="Genomic_DNA"/>
</dbReference>
<feature type="region of interest" description="Disordered" evidence="1">
    <location>
        <begin position="1"/>
        <end position="28"/>
    </location>
</feature>
<sequence>MTMLTAKTHTPAGKGKEPSFTKRQVKSSSFKEKIEKANELLSATVLLKKKK</sequence>
<protein>
    <submittedName>
        <fullName evidence="2">Uncharacterized protein</fullName>
    </submittedName>
</protein>
<dbReference type="Proteomes" id="UP000198711">
    <property type="component" value="Unassembled WGS sequence"/>
</dbReference>
<evidence type="ECO:0000313" key="2">
    <source>
        <dbReference type="EMBL" id="SDX05231.1"/>
    </source>
</evidence>
<comment type="caution">
    <text evidence="2">The sequence shown here is derived from an EMBL/GenBank/DDBJ whole genome shotgun (WGS) entry which is preliminary data.</text>
</comment>
<reference evidence="2 3" key="1">
    <citation type="submission" date="2016-10" db="EMBL/GenBank/DDBJ databases">
        <authorList>
            <person name="Varghese N."/>
            <person name="Submissions S."/>
        </authorList>
    </citation>
    <scope>NUCLEOTIDE SEQUENCE [LARGE SCALE GENOMIC DNA]</scope>
    <source>
        <strain evidence="2 3">DSM 25353</strain>
    </source>
</reference>
<organism evidence="2 3">
    <name type="scientific">Hydrobacter penzbergensis</name>
    <dbReference type="NCBI Taxonomy" id="1235997"/>
    <lineage>
        <taxon>Bacteria</taxon>
        <taxon>Pseudomonadati</taxon>
        <taxon>Bacteroidota</taxon>
        <taxon>Chitinophagia</taxon>
        <taxon>Chitinophagales</taxon>
        <taxon>Chitinophagaceae</taxon>
        <taxon>Hydrobacter</taxon>
    </lineage>
</organism>
<dbReference type="AlphaFoldDB" id="A0A8X8ID48"/>
<gene>
    <name evidence="2" type="ORF">SAMN05444410_108148</name>
</gene>
<keyword evidence="3" id="KW-1185">Reference proteome</keyword>
<evidence type="ECO:0000256" key="1">
    <source>
        <dbReference type="SAM" id="MobiDB-lite"/>
    </source>
</evidence>
<proteinExistence type="predicted"/>
<accession>A0A8X8ID48</accession>
<name>A0A8X8ID48_9BACT</name>